<evidence type="ECO:0000313" key="6">
    <source>
        <dbReference type="EMBL" id="OXZ39153.1"/>
    </source>
</evidence>
<dbReference type="InterPro" id="IPR011053">
    <property type="entry name" value="Single_hybrid_motif"/>
</dbReference>
<dbReference type="RefSeq" id="WP_002838561.1">
    <property type="nucleotide sequence ID" value="NZ_CAMYDD010000002.1"/>
</dbReference>
<comment type="cofactor">
    <cofactor evidence="3">
        <name>(R)-lipoate</name>
        <dbReference type="ChEBI" id="CHEBI:83088"/>
    </cofactor>
    <text evidence="3">Binds 1 lipoyl cofactor covalently.</text>
</comment>
<evidence type="ECO:0000256" key="2">
    <source>
        <dbReference type="ARBA" id="ARBA00022823"/>
    </source>
</evidence>
<gene>
    <name evidence="3 7" type="primary">gcvH</name>
    <name evidence="6" type="ORF">B9N56_02035</name>
    <name evidence="7" type="ORF">FOC70_04165</name>
</gene>
<dbReference type="Proteomes" id="UP000502899">
    <property type="component" value="Chromosome"/>
</dbReference>
<feature type="domain" description="Lipoyl-binding" evidence="5">
    <location>
        <begin position="23"/>
        <end position="104"/>
    </location>
</feature>
<dbReference type="Proteomes" id="UP000215361">
    <property type="component" value="Unassembled WGS sequence"/>
</dbReference>
<evidence type="ECO:0000313" key="7">
    <source>
        <dbReference type="EMBL" id="QKH79599.1"/>
    </source>
</evidence>
<dbReference type="InterPro" id="IPR033753">
    <property type="entry name" value="GCV_H/Fam206"/>
</dbReference>
<sequence length="126" mass="14198">MAEVAKDLLYTKDHEWIKVDGDVYEIGLADYAQDSLGDIVYVELPDVDDEIDAEDSVASVESVKAASEVYTPFACTIVEVNEELDDEPGNINKAPYESWIAKVKFEDFDESKLMNSDEYEKFLGEL</sequence>
<dbReference type="GO" id="GO:0005737">
    <property type="term" value="C:cytoplasm"/>
    <property type="evidence" value="ECO:0007669"/>
    <property type="project" value="TreeGrafter"/>
</dbReference>
<comment type="subunit">
    <text evidence="3">The glycine cleavage system is composed of four proteins: P, T, L and H.</text>
</comment>
<proteinExistence type="inferred from homology"/>
<evidence type="ECO:0000313" key="8">
    <source>
        <dbReference type="Proteomes" id="UP000215361"/>
    </source>
</evidence>
<dbReference type="InterPro" id="IPR003016">
    <property type="entry name" value="2-oxoA_DH_lipoyl-BS"/>
</dbReference>
<accession>A0A133N3A7</accession>
<dbReference type="Pfam" id="PF01597">
    <property type="entry name" value="GCV_H"/>
    <property type="match status" value="1"/>
</dbReference>
<organism evidence="6 8">
    <name type="scientific">Finegoldia magna</name>
    <name type="common">Peptostreptococcus magnus</name>
    <dbReference type="NCBI Taxonomy" id="1260"/>
    <lineage>
        <taxon>Bacteria</taxon>
        <taxon>Bacillati</taxon>
        <taxon>Bacillota</taxon>
        <taxon>Tissierellia</taxon>
        <taxon>Tissierellales</taxon>
        <taxon>Peptoniphilaceae</taxon>
        <taxon>Finegoldia</taxon>
    </lineage>
</organism>
<dbReference type="PANTHER" id="PTHR11715">
    <property type="entry name" value="GLYCINE CLEAVAGE SYSTEM H PROTEIN"/>
    <property type="match status" value="1"/>
</dbReference>
<name>A0A133N3A7_FINMA</name>
<dbReference type="NCBIfam" id="TIGR00527">
    <property type="entry name" value="gcvH"/>
    <property type="match status" value="1"/>
</dbReference>
<reference evidence="6" key="1">
    <citation type="journal article" date="2017" name="J. Clin. Microbiol.">
        <title>Finegoldia magna Isolated from Orthopedic Joint Implant-Associated Infections.</title>
        <authorList>
            <person name="Soderquist B."/>
            <person name="Bjorklund S."/>
            <person name="Hellmark B."/>
            <person name="Jensen A."/>
            <person name="Bruggemann H."/>
        </authorList>
    </citation>
    <scope>NUCLEOTIDE SEQUENCE</scope>
    <source>
        <strain evidence="6">08T492</strain>
    </source>
</reference>
<dbReference type="GO" id="GO:0009249">
    <property type="term" value="P:protein lipoylation"/>
    <property type="evidence" value="ECO:0007669"/>
    <property type="project" value="TreeGrafter"/>
</dbReference>
<dbReference type="NCBIfam" id="NF002270">
    <property type="entry name" value="PRK01202.1"/>
    <property type="match status" value="1"/>
</dbReference>
<dbReference type="EMBL" id="NDYI01000006">
    <property type="protein sequence ID" value="OXZ39153.1"/>
    <property type="molecule type" value="Genomic_DNA"/>
</dbReference>
<feature type="modified residue" description="N6-lipoyllysine" evidence="3 4">
    <location>
        <position position="64"/>
    </location>
</feature>
<evidence type="ECO:0000313" key="9">
    <source>
        <dbReference type="Proteomes" id="UP000502899"/>
    </source>
</evidence>
<dbReference type="Gene3D" id="2.40.50.100">
    <property type="match status" value="1"/>
</dbReference>
<dbReference type="PROSITE" id="PS50968">
    <property type="entry name" value="BIOTINYL_LIPOYL"/>
    <property type="match status" value="1"/>
</dbReference>
<evidence type="ECO:0000256" key="4">
    <source>
        <dbReference type="PIRSR" id="PIRSR617453-50"/>
    </source>
</evidence>
<protein>
    <recommendedName>
        <fullName evidence="3">Glycine cleavage system H protein</fullName>
    </recommendedName>
</protein>
<keyword evidence="2 3" id="KW-0450">Lipoyl</keyword>
<dbReference type="SUPFAM" id="SSF51230">
    <property type="entry name" value="Single hybrid motif"/>
    <property type="match status" value="1"/>
</dbReference>
<dbReference type="EMBL" id="CP054000">
    <property type="protein sequence ID" value="QKH79599.1"/>
    <property type="molecule type" value="Genomic_DNA"/>
</dbReference>
<dbReference type="HAMAP" id="MF_00272">
    <property type="entry name" value="GcvH"/>
    <property type="match status" value="1"/>
</dbReference>
<dbReference type="PROSITE" id="PS00018">
    <property type="entry name" value="EF_HAND_1"/>
    <property type="match status" value="1"/>
</dbReference>
<evidence type="ECO:0000259" key="5">
    <source>
        <dbReference type="PROSITE" id="PS50968"/>
    </source>
</evidence>
<dbReference type="PANTHER" id="PTHR11715:SF3">
    <property type="entry name" value="GLYCINE CLEAVAGE SYSTEM H PROTEIN-RELATED"/>
    <property type="match status" value="1"/>
</dbReference>
<dbReference type="PROSITE" id="PS00189">
    <property type="entry name" value="LIPOYL"/>
    <property type="match status" value="1"/>
</dbReference>
<dbReference type="InterPro" id="IPR000089">
    <property type="entry name" value="Biotin_lipoyl"/>
</dbReference>
<dbReference type="GO" id="GO:0019464">
    <property type="term" value="P:glycine decarboxylation via glycine cleavage system"/>
    <property type="evidence" value="ECO:0007669"/>
    <property type="project" value="UniProtKB-UniRule"/>
</dbReference>
<dbReference type="GO" id="GO:0005960">
    <property type="term" value="C:glycine cleavage complex"/>
    <property type="evidence" value="ECO:0007669"/>
    <property type="project" value="InterPro"/>
</dbReference>
<dbReference type="AlphaFoldDB" id="A0A133N3A7"/>
<reference evidence="7 9" key="3">
    <citation type="submission" date="2020-05" db="EMBL/GenBank/DDBJ databases">
        <title>FDA dAtabase for Regulatory Grade micrObial Sequences (FDA-ARGOS): Supporting development and validation of Infectious Disease Dx tests.</title>
        <authorList>
            <person name="Pederson C."/>
            <person name="Tallon L."/>
            <person name="Sadzewicz L."/>
            <person name="Zhao X."/>
            <person name="Vavikolanu K."/>
            <person name="Mehta A."/>
            <person name="Aluvathingal J."/>
            <person name="Nadendla S."/>
            <person name="Myers T."/>
            <person name="Yan Y."/>
            <person name="Sichtig H."/>
        </authorList>
    </citation>
    <scope>NUCLEOTIDE SEQUENCE [LARGE SCALE GENOMIC DNA]</scope>
    <source>
        <strain evidence="7 9">FDAARGOS_764</strain>
    </source>
</reference>
<reference evidence="8" key="2">
    <citation type="submission" date="2017-04" db="EMBL/GenBank/DDBJ databases">
        <title>Finegoldia magna isolated from orthopedic joint implant-associated infections.</title>
        <authorList>
            <person name="Bjorklund S."/>
            <person name="Bruggemann H."/>
            <person name="Jensen A."/>
            <person name="Hellmark B."/>
            <person name="Soderquist B."/>
        </authorList>
    </citation>
    <scope>NUCLEOTIDE SEQUENCE [LARGE SCALE GENOMIC DNA]</scope>
    <source>
        <strain evidence="8">08T492</strain>
    </source>
</reference>
<dbReference type="InterPro" id="IPR018247">
    <property type="entry name" value="EF_Hand_1_Ca_BS"/>
</dbReference>
<dbReference type="InterPro" id="IPR017453">
    <property type="entry name" value="GCV_H_sub"/>
</dbReference>
<evidence type="ECO:0000256" key="1">
    <source>
        <dbReference type="ARBA" id="ARBA00009249"/>
    </source>
</evidence>
<comment type="similarity">
    <text evidence="1 3">Belongs to the GcvH family.</text>
</comment>
<comment type="function">
    <text evidence="3">The glycine cleavage system catalyzes the degradation of glycine. The H protein shuttles the methylamine group of glycine from the P protein to the T protein.</text>
</comment>
<dbReference type="CDD" id="cd06848">
    <property type="entry name" value="GCS_H"/>
    <property type="match status" value="1"/>
</dbReference>
<evidence type="ECO:0000256" key="3">
    <source>
        <dbReference type="HAMAP-Rule" id="MF_00272"/>
    </source>
</evidence>
<dbReference type="InterPro" id="IPR002930">
    <property type="entry name" value="GCV_H"/>
</dbReference>